<dbReference type="STRING" id="913774.A0A0C3GX29"/>
<evidence type="ECO:0000259" key="4">
    <source>
        <dbReference type="Pfam" id="PF00135"/>
    </source>
</evidence>
<dbReference type="EC" id="3.1.1.-" evidence="3"/>
<dbReference type="SUPFAM" id="SSF53474">
    <property type="entry name" value="alpha/beta-Hydrolases"/>
    <property type="match status" value="1"/>
</dbReference>
<dbReference type="Gene3D" id="3.40.50.1820">
    <property type="entry name" value="alpha/beta hydrolase"/>
    <property type="match status" value="1"/>
</dbReference>
<reference evidence="5 6" key="1">
    <citation type="submission" date="2014-04" db="EMBL/GenBank/DDBJ databases">
        <authorList>
            <consortium name="DOE Joint Genome Institute"/>
            <person name="Kuo A."/>
            <person name="Martino E."/>
            <person name="Perotto S."/>
            <person name="Kohler A."/>
            <person name="Nagy L.G."/>
            <person name="Floudas D."/>
            <person name="Copeland A."/>
            <person name="Barry K.W."/>
            <person name="Cichocki N."/>
            <person name="Veneault-Fourrey C."/>
            <person name="LaButti K."/>
            <person name="Lindquist E.A."/>
            <person name="Lipzen A."/>
            <person name="Lundell T."/>
            <person name="Morin E."/>
            <person name="Murat C."/>
            <person name="Sun H."/>
            <person name="Tunlid A."/>
            <person name="Henrissat B."/>
            <person name="Grigoriev I.V."/>
            <person name="Hibbett D.S."/>
            <person name="Martin F."/>
            <person name="Nordberg H.P."/>
            <person name="Cantor M.N."/>
            <person name="Hua S.X."/>
        </authorList>
    </citation>
    <scope>NUCLEOTIDE SEQUENCE [LARGE SCALE GENOMIC DNA]</scope>
    <source>
        <strain evidence="5 6">Zn</strain>
    </source>
</reference>
<dbReference type="Proteomes" id="UP000054321">
    <property type="component" value="Unassembled WGS sequence"/>
</dbReference>
<dbReference type="EMBL" id="KN832886">
    <property type="protein sequence ID" value="KIM95819.1"/>
    <property type="molecule type" value="Genomic_DNA"/>
</dbReference>
<dbReference type="PANTHER" id="PTHR43142">
    <property type="entry name" value="CARBOXYLIC ESTER HYDROLASE"/>
    <property type="match status" value="1"/>
</dbReference>
<evidence type="ECO:0000313" key="5">
    <source>
        <dbReference type="EMBL" id="KIM95819.1"/>
    </source>
</evidence>
<dbReference type="OrthoDB" id="408631at2759"/>
<dbReference type="PANTHER" id="PTHR43142:SF3">
    <property type="entry name" value="PUTATIVE (AFU_ORTHOLOGUE AFUA_3G09070)-RELATED"/>
    <property type="match status" value="1"/>
</dbReference>
<organism evidence="5 6">
    <name type="scientific">Oidiodendron maius (strain Zn)</name>
    <dbReference type="NCBI Taxonomy" id="913774"/>
    <lineage>
        <taxon>Eukaryota</taxon>
        <taxon>Fungi</taxon>
        <taxon>Dikarya</taxon>
        <taxon>Ascomycota</taxon>
        <taxon>Pezizomycotina</taxon>
        <taxon>Leotiomycetes</taxon>
        <taxon>Leotiomycetes incertae sedis</taxon>
        <taxon>Myxotrichaceae</taxon>
        <taxon>Oidiodendron</taxon>
    </lineage>
</organism>
<evidence type="ECO:0000256" key="3">
    <source>
        <dbReference type="RuleBase" id="RU361235"/>
    </source>
</evidence>
<reference evidence="6" key="2">
    <citation type="submission" date="2015-01" db="EMBL/GenBank/DDBJ databases">
        <title>Evolutionary Origins and Diversification of the Mycorrhizal Mutualists.</title>
        <authorList>
            <consortium name="DOE Joint Genome Institute"/>
            <consortium name="Mycorrhizal Genomics Consortium"/>
            <person name="Kohler A."/>
            <person name="Kuo A."/>
            <person name="Nagy L.G."/>
            <person name="Floudas D."/>
            <person name="Copeland A."/>
            <person name="Barry K.W."/>
            <person name="Cichocki N."/>
            <person name="Veneault-Fourrey C."/>
            <person name="LaButti K."/>
            <person name="Lindquist E.A."/>
            <person name="Lipzen A."/>
            <person name="Lundell T."/>
            <person name="Morin E."/>
            <person name="Murat C."/>
            <person name="Riley R."/>
            <person name="Ohm R."/>
            <person name="Sun H."/>
            <person name="Tunlid A."/>
            <person name="Henrissat B."/>
            <person name="Grigoriev I.V."/>
            <person name="Hibbett D.S."/>
            <person name="Martin F."/>
        </authorList>
    </citation>
    <scope>NUCLEOTIDE SEQUENCE [LARGE SCALE GENOMIC DNA]</scope>
    <source>
        <strain evidence="6">Zn</strain>
    </source>
</reference>
<dbReference type="InterPro" id="IPR002018">
    <property type="entry name" value="CarbesteraseB"/>
</dbReference>
<keyword evidence="6" id="KW-1185">Reference proteome</keyword>
<accession>A0A0C3GX29</accession>
<comment type="similarity">
    <text evidence="1 3">Belongs to the type-B carboxylesterase/lipase family.</text>
</comment>
<name>A0A0C3GX29_OIDMZ</name>
<dbReference type="InterPro" id="IPR019826">
    <property type="entry name" value="Carboxylesterase_B_AS"/>
</dbReference>
<evidence type="ECO:0000313" key="6">
    <source>
        <dbReference type="Proteomes" id="UP000054321"/>
    </source>
</evidence>
<dbReference type="AlphaFoldDB" id="A0A0C3GX29"/>
<gene>
    <name evidence="5" type="ORF">OIDMADRAFT_133565</name>
</gene>
<protein>
    <recommendedName>
        <fullName evidence="3">Carboxylic ester hydrolase</fullName>
        <ecNumber evidence="3">3.1.1.-</ecNumber>
    </recommendedName>
</protein>
<dbReference type="ESTHER" id="9pezi-a0a0c3gx29">
    <property type="family name" value="Fungal_carboxylesterase_lipase"/>
</dbReference>
<dbReference type="Pfam" id="PF00135">
    <property type="entry name" value="COesterase"/>
    <property type="match status" value="1"/>
</dbReference>
<dbReference type="GO" id="GO:0004104">
    <property type="term" value="F:cholinesterase activity"/>
    <property type="evidence" value="ECO:0007669"/>
    <property type="project" value="InterPro"/>
</dbReference>
<proteinExistence type="inferred from homology"/>
<dbReference type="InterPro" id="IPR029058">
    <property type="entry name" value="AB_hydrolase_fold"/>
</dbReference>
<dbReference type="HOGENOM" id="CLU_006586_8_1_1"/>
<sequence>MRGFILVLYFVLATHGRCQRQSLSTGLTILLENDLLGASSDTGEAVILVDSAAYHVALQACAEIQEELFNLEEAAMSFNLTAALGHLTYDKPLNSSQQYWVASGPGVCQATDSGGHISAVNCLEQLPGLCTQSAPFSNVTYSDTSSKWQITVQAGEQNITGFRDRASFRFLGVRYANQPQRFTYAQTLVNAGNQTALEYGQECIQLPNTGGEDCLFLNIFTSYLPNELDSPDQLRAVMFFIHGGAFIVGSGAVPDYDGGNLASRGDVVVVTINYRLGVFGFLALGDDATRGNYGIADQIVALDWVRANIAAFGGDPNRITVFGQSAGAVSIRALLGSPEAVGKFSAAMPLSNVGGQGLLGSVYKTYPTIANAAAAIMSSVLEPTNCTNAGSQVDCLRDLDAKDLLLLASGITPYLVQDGTYINSSYLVLNGSGLVADVHLTLGVMRDDAAALIPYPSSSNITKAIEDIGLSPDIYTNNTTLFPEPGGANVTLDIFNITAHMATDAQLRCLDQAIAYAGIQNNIFKSVWFYEYARSYQPLDFEMNAPVCDAPIDTGHPYGDTSQPYFRCHGGDVYYVFGNLIRQGRPQRDDVDLLFSQFIVDLYTSFARSYTPNPTVQYLSARGYSSTLHQIQCSGGSWEPLTSGGSPTLRRLDWPSSQIPFNEAAQCDFLGFPLSYFV</sequence>
<dbReference type="PRINTS" id="PR00878">
    <property type="entry name" value="CHOLNESTRASE"/>
</dbReference>
<keyword evidence="3" id="KW-0732">Signal</keyword>
<feature type="signal peptide" evidence="3">
    <location>
        <begin position="1"/>
        <end position="18"/>
    </location>
</feature>
<evidence type="ECO:0000256" key="2">
    <source>
        <dbReference type="ARBA" id="ARBA00022801"/>
    </source>
</evidence>
<feature type="chain" id="PRO_5005111306" description="Carboxylic ester hydrolase" evidence="3">
    <location>
        <begin position="19"/>
        <end position="678"/>
    </location>
</feature>
<dbReference type="PROSITE" id="PS00122">
    <property type="entry name" value="CARBOXYLESTERASE_B_1"/>
    <property type="match status" value="1"/>
</dbReference>
<dbReference type="InParanoid" id="A0A0C3GX29"/>
<evidence type="ECO:0000256" key="1">
    <source>
        <dbReference type="ARBA" id="ARBA00005964"/>
    </source>
</evidence>
<dbReference type="InterPro" id="IPR000997">
    <property type="entry name" value="Cholinesterase"/>
</dbReference>
<keyword evidence="2 3" id="KW-0378">Hydrolase</keyword>
<feature type="domain" description="Carboxylesterase type B" evidence="4">
    <location>
        <begin position="166"/>
        <end position="614"/>
    </location>
</feature>